<dbReference type="AlphaFoldDB" id="A0A2U1JBW9"/>
<dbReference type="GO" id="GO:0031213">
    <property type="term" value="C:RSF complex"/>
    <property type="evidence" value="ECO:0007669"/>
    <property type="project" value="InterPro"/>
</dbReference>
<feature type="compositionally biased region" description="Polar residues" evidence="1">
    <location>
        <begin position="588"/>
        <end position="602"/>
    </location>
</feature>
<feature type="compositionally biased region" description="Polar residues" evidence="1">
    <location>
        <begin position="481"/>
        <end position="495"/>
    </location>
</feature>
<dbReference type="GO" id="GO:0006355">
    <property type="term" value="P:regulation of DNA-templated transcription"/>
    <property type="evidence" value="ECO:0007669"/>
    <property type="project" value="InterPro"/>
</dbReference>
<evidence type="ECO:0000256" key="1">
    <source>
        <dbReference type="SAM" id="MobiDB-lite"/>
    </source>
</evidence>
<gene>
    <name evidence="2" type="ORF">BB558_001269</name>
</gene>
<organism evidence="2 3">
    <name type="scientific">Smittium angustum</name>
    <dbReference type="NCBI Taxonomy" id="133377"/>
    <lineage>
        <taxon>Eukaryota</taxon>
        <taxon>Fungi</taxon>
        <taxon>Fungi incertae sedis</taxon>
        <taxon>Zoopagomycota</taxon>
        <taxon>Kickxellomycotina</taxon>
        <taxon>Harpellomycetes</taxon>
        <taxon>Harpellales</taxon>
        <taxon>Legeriomycetaceae</taxon>
        <taxon>Smittium</taxon>
    </lineage>
</organism>
<dbReference type="Proteomes" id="UP000245591">
    <property type="component" value="Unassembled WGS sequence"/>
</dbReference>
<dbReference type="InterPro" id="IPR028938">
    <property type="entry name" value="Rsf1-like"/>
</dbReference>
<reference evidence="2 3" key="1">
    <citation type="journal article" date="2018" name="MBio">
        <title>Comparative Genomics Reveals the Core Gene Toolbox for the Fungus-Insect Symbiosis.</title>
        <authorList>
            <person name="Wang Y."/>
            <person name="Stata M."/>
            <person name="Wang W."/>
            <person name="Stajich J.E."/>
            <person name="White M.M."/>
            <person name="Moncalvo J.M."/>
        </authorList>
    </citation>
    <scope>NUCLEOTIDE SEQUENCE [LARGE SCALE GENOMIC DNA]</scope>
    <source>
        <strain evidence="2 3">AUS-126-30</strain>
    </source>
</reference>
<feature type="region of interest" description="Disordered" evidence="1">
    <location>
        <begin position="190"/>
        <end position="223"/>
    </location>
</feature>
<feature type="region of interest" description="Disordered" evidence="1">
    <location>
        <begin position="246"/>
        <end position="286"/>
    </location>
</feature>
<proteinExistence type="predicted"/>
<comment type="caution">
    <text evidence="2">The sequence shown here is derived from an EMBL/GenBank/DDBJ whole genome shotgun (WGS) entry which is preliminary data.</text>
</comment>
<dbReference type="EMBL" id="MBFU01000070">
    <property type="protein sequence ID" value="PWA02586.1"/>
    <property type="molecule type" value="Genomic_DNA"/>
</dbReference>
<evidence type="ECO:0000313" key="3">
    <source>
        <dbReference type="Proteomes" id="UP000245591"/>
    </source>
</evidence>
<feature type="compositionally biased region" description="Polar residues" evidence="1">
    <location>
        <begin position="246"/>
        <end position="269"/>
    </location>
</feature>
<feature type="compositionally biased region" description="Basic residues" evidence="1">
    <location>
        <begin position="201"/>
        <end position="213"/>
    </location>
</feature>
<feature type="region of interest" description="Disordered" evidence="1">
    <location>
        <begin position="459"/>
        <end position="505"/>
    </location>
</feature>
<dbReference type="PANTHER" id="PTHR14296:SF3">
    <property type="entry name" value="DIKAR, ISOFORM F"/>
    <property type="match status" value="1"/>
</dbReference>
<name>A0A2U1JBW9_SMIAN</name>
<evidence type="ECO:0000313" key="2">
    <source>
        <dbReference type="EMBL" id="PWA02586.1"/>
    </source>
</evidence>
<feature type="region of interest" description="Disordered" evidence="1">
    <location>
        <begin position="588"/>
        <end position="613"/>
    </location>
</feature>
<sequence length="613" mass="70644">MSSELNKIRGMRDFAAIAQFLHLFHKLVNLSSFEPETLEEEILKLDKSEWLENILIKLLRRCSKFGRVGKDNLDQVLRKAYNIINTRNSDIFIKGIKPESLDVGDVPKGHFSKPEDIYEYYSFFELSLENKVNVLHLICEESMEYFENTQSELENEEIQATWRIEPLGLDSKHRIFWLFNDTRLYRQTISLPQKLQTQPKEKKKAGRPKRKQKTNVFKPKSESSIKLDEGTDVLYKKPKLSFVSRQQPNKRYQTRLKTNTSHRSPQGSTDDLVDINRTNSSSSLSSLSSEDLLNYSISSSSSENKSIDVKSEPKDSTDIAYEPASDAICGNIESDGDIWELVCISVSDWENFPETFKGSKGKLDMKMYSALSGEVSENAIKIIKSRIRKKKTFIETHPPIKKSLRILMKQTAEEEKQKEMAHQSGNRNIYSKYTNLYSDHISETPKKVLSRAERYLKRESSTADHIQEQYKDPYYNHNDKSSTNGTFLNDSSINSEKLKSPISRKPGTIKIHLRIKNFNDHTETNSNPKNDVQSQISSVEPYIQDTLKPKIGENPMFFPNPFTEIQNQKMKPTVYIHSNRDIINKSLTSEEPQNSLEPTPQINHGDECADIDN</sequence>
<accession>A0A2U1JBW9</accession>
<dbReference type="PANTHER" id="PTHR14296">
    <property type="entry name" value="REMODELING AND SPACING FACTOR 1"/>
    <property type="match status" value="1"/>
</dbReference>
<protein>
    <recommendedName>
        <fullName evidence="4">DDT domain-containing protein</fullName>
    </recommendedName>
</protein>
<evidence type="ECO:0008006" key="4">
    <source>
        <dbReference type="Google" id="ProtNLM"/>
    </source>
</evidence>
<feature type="compositionally biased region" description="Basic and acidic residues" evidence="1">
    <location>
        <begin position="459"/>
        <end position="471"/>
    </location>
</feature>
<keyword evidence="3" id="KW-1185">Reference proteome</keyword>